<dbReference type="InterPro" id="IPR013216">
    <property type="entry name" value="Methyltransf_11"/>
</dbReference>
<dbReference type="Gene3D" id="3.40.50.150">
    <property type="entry name" value="Vaccinia Virus protein VP39"/>
    <property type="match status" value="1"/>
</dbReference>
<dbReference type="PANTHER" id="PTHR44942:SF4">
    <property type="entry name" value="METHYLTRANSFERASE TYPE 11 DOMAIN-CONTAINING PROTEIN"/>
    <property type="match status" value="1"/>
</dbReference>
<evidence type="ECO:0000256" key="3">
    <source>
        <dbReference type="ARBA" id="ARBA00022679"/>
    </source>
</evidence>
<dbReference type="CDD" id="cd02440">
    <property type="entry name" value="AdoMet_MTases"/>
    <property type="match status" value="1"/>
</dbReference>
<evidence type="ECO:0000256" key="1">
    <source>
        <dbReference type="ARBA" id="ARBA00008361"/>
    </source>
</evidence>
<dbReference type="OrthoDB" id="506498at2759"/>
<name>A0A7J7K9A4_BUGNE</name>
<organism evidence="5 6">
    <name type="scientific">Bugula neritina</name>
    <name type="common">Brown bryozoan</name>
    <name type="synonym">Sertularia neritina</name>
    <dbReference type="NCBI Taxonomy" id="10212"/>
    <lineage>
        <taxon>Eukaryota</taxon>
        <taxon>Metazoa</taxon>
        <taxon>Spiralia</taxon>
        <taxon>Lophotrochozoa</taxon>
        <taxon>Bryozoa</taxon>
        <taxon>Gymnolaemata</taxon>
        <taxon>Cheilostomatida</taxon>
        <taxon>Flustrina</taxon>
        <taxon>Buguloidea</taxon>
        <taxon>Bugulidae</taxon>
        <taxon>Bugula</taxon>
    </lineage>
</organism>
<dbReference type="EMBL" id="VXIV02000989">
    <property type="protein sequence ID" value="KAF6034827.1"/>
    <property type="molecule type" value="Genomic_DNA"/>
</dbReference>
<gene>
    <name evidence="5" type="ORF">EB796_006858</name>
</gene>
<protein>
    <recommendedName>
        <fullName evidence="4">Methyltransferase type 11 domain-containing protein</fullName>
    </recommendedName>
</protein>
<reference evidence="5" key="1">
    <citation type="submission" date="2020-06" db="EMBL/GenBank/DDBJ databases">
        <title>Draft genome of Bugula neritina, a colonial animal packing powerful symbionts and potential medicines.</title>
        <authorList>
            <person name="Rayko M."/>
        </authorList>
    </citation>
    <scope>NUCLEOTIDE SEQUENCE [LARGE SCALE GENOMIC DNA]</scope>
    <source>
        <strain evidence="5">Kwan_BN1</strain>
    </source>
</reference>
<comment type="similarity">
    <text evidence="1">Belongs to the methyltransferase superfamily.</text>
</comment>
<accession>A0A7J7K9A4</accession>
<dbReference type="Pfam" id="PF08241">
    <property type="entry name" value="Methyltransf_11"/>
    <property type="match status" value="1"/>
</dbReference>
<evidence type="ECO:0000256" key="2">
    <source>
        <dbReference type="ARBA" id="ARBA00022603"/>
    </source>
</evidence>
<dbReference type="AlphaFoldDB" id="A0A7J7K9A4"/>
<feature type="domain" description="Methyltransferase type 11" evidence="4">
    <location>
        <begin position="76"/>
        <end position="192"/>
    </location>
</feature>
<evidence type="ECO:0000259" key="4">
    <source>
        <dbReference type="Pfam" id="PF08241"/>
    </source>
</evidence>
<dbReference type="GO" id="GO:0008757">
    <property type="term" value="F:S-adenosylmethionine-dependent methyltransferase activity"/>
    <property type="evidence" value="ECO:0007669"/>
    <property type="project" value="InterPro"/>
</dbReference>
<keyword evidence="3" id="KW-0808">Transferase</keyword>
<dbReference type="SUPFAM" id="SSF53335">
    <property type="entry name" value="S-adenosyl-L-methionine-dependent methyltransferases"/>
    <property type="match status" value="1"/>
</dbReference>
<dbReference type="InterPro" id="IPR029063">
    <property type="entry name" value="SAM-dependent_MTases_sf"/>
</dbReference>
<evidence type="ECO:0000313" key="5">
    <source>
        <dbReference type="EMBL" id="KAF6034827.1"/>
    </source>
</evidence>
<dbReference type="InterPro" id="IPR051052">
    <property type="entry name" value="Diverse_substrate_MTase"/>
</dbReference>
<proteinExistence type="inferred from homology"/>
<keyword evidence="2" id="KW-0489">Methyltransferase</keyword>
<dbReference type="GO" id="GO:0032259">
    <property type="term" value="P:methylation"/>
    <property type="evidence" value="ECO:0007669"/>
    <property type="project" value="UniProtKB-KW"/>
</dbReference>
<evidence type="ECO:0000313" key="6">
    <source>
        <dbReference type="Proteomes" id="UP000593567"/>
    </source>
</evidence>
<comment type="caution">
    <text evidence="5">The sequence shown here is derived from an EMBL/GenBank/DDBJ whole genome shotgun (WGS) entry which is preliminary data.</text>
</comment>
<sequence>MVQYPFVYKCSCSVPFVNICSIHKMLLSKRFDDPKVSKEYVSCRPRYPSTIFQTIMNYVNESCMKEDSGKTHALAVDAGCGPGLMSTVFLAPYFDKVLGVDISESQIEQANLNNRYVNIEYKFCKFIFHTNNKNHFVFDRKKQYFRVSKAESLPVKDKSVTLVQVAATLHWLDHEKFYRECDRVLVPGGVIAAFCYSLNMRFDHPRAPHITEVLQEVNTRLTSPDNPYFVEREELVIQKYTNLSLQIPYNDTKRVDDKYIRIQTTVAGLFRFYRSLSFVRLYLESCRENLEWWETCFQRIGSKSKLKFLQLPVGKAIARQHLTLKLIHLLIALLKFSAFFQQ</sequence>
<dbReference type="Proteomes" id="UP000593567">
    <property type="component" value="Unassembled WGS sequence"/>
</dbReference>
<dbReference type="PANTHER" id="PTHR44942">
    <property type="entry name" value="METHYLTRANSF_11 DOMAIN-CONTAINING PROTEIN"/>
    <property type="match status" value="1"/>
</dbReference>
<keyword evidence="6" id="KW-1185">Reference proteome</keyword>